<feature type="compositionally biased region" description="Polar residues" evidence="13">
    <location>
        <begin position="13"/>
        <end position="23"/>
    </location>
</feature>
<dbReference type="GO" id="GO:0006357">
    <property type="term" value="P:regulation of transcription by RNA polymerase II"/>
    <property type="evidence" value="ECO:0007669"/>
    <property type="project" value="TreeGrafter"/>
</dbReference>
<name>A0AAN9THS3_9HEMI</name>
<dbReference type="GO" id="GO:0006325">
    <property type="term" value="P:chromatin organization"/>
    <property type="evidence" value="ECO:0007669"/>
    <property type="project" value="UniProtKB-KW"/>
</dbReference>
<keyword evidence="10" id="KW-0539">Nucleus</keyword>
<dbReference type="SMART" id="SM00355">
    <property type="entry name" value="ZnF_C2H2"/>
    <property type="match status" value="3"/>
</dbReference>
<dbReference type="PROSITE" id="PS50157">
    <property type="entry name" value="ZINC_FINGER_C2H2_2"/>
    <property type="match status" value="1"/>
</dbReference>
<feature type="domain" description="C2H2-type" evidence="15">
    <location>
        <begin position="345"/>
        <end position="374"/>
    </location>
</feature>
<keyword evidence="17" id="KW-1185">Reference proteome</keyword>
<keyword evidence="2" id="KW-0678">Repressor</keyword>
<comment type="similarity">
    <text evidence="11">Belongs to the AEBP2/jing C2H2-type zinc-finger family.</text>
</comment>
<dbReference type="SUPFAM" id="SSF54160">
    <property type="entry name" value="Chromo domain-like"/>
    <property type="match status" value="1"/>
</dbReference>
<dbReference type="InterPro" id="IPR052130">
    <property type="entry name" value="AEBP2/jing_C2H2-ZnF"/>
</dbReference>
<evidence type="ECO:0000256" key="9">
    <source>
        <dbReference type="ARBA" id="ARBA00023163"/>
    </source>
</evidence>
<evidence type="ECO:0000256" key="10">
    <source>
        <dbReference type="ARBA" id="ARBA00023242"/>
    </source>
</evidence>
<keyword evidence="4" id="KW-0677">Repeat</keyword>
<dbReference type="Proteomes" id="UP001367676">
    <property type="component" value="Unassembled WGS sequence"/>
</dbReference>
<evidence type="ECO:0000256" key="4">
    <source>
        <dbReference type="ARBA" id="ARBA00022737"/>
    </source>
</evidence>
<evidence type="ECO:0000313" key="16">
    <source>
        <dbReference type="EMBL" id="KAK7573787.1"/>
    </source>
</evidence>
<evidence type="ECO:0000313" key="17">
    <source>
        <dbReference type="Proteomes" id="UP001367676"/>
    </source>
</evidence>
<evidence type="ECO:0000256" key="6">
    <source>
        <dbReference type="ARBA" id="ARBA00022833"/>
    </source>
</evidence>
<feature type="region of interest" description="Disordered" evidence="13">
    <location>
        <begin position="36"/>
        <end position="55"/>
    </location>
</feature>
<dbReference type="InterPro" id="IPR059034">
    <property type="entry name" value="SH3_AEBP2_C"/>
</dbReference>
<dbReference type="AlphaFoldDB" id="A0AAN9THS3"/>
<dbReference type="GO" id="GO:0008270">
    <property type="term" value="F:zinc ion binding"/>
    <property type="evidence" value="ECO:0007669"/>
    <property type="project" value="UniProtKB-KW"/>
</dbReference>
<dbReference type="EMBL" id="JBBCAQ010000037">
    <property type="protein sequence ID" value="KAK7573787.1"/>
    <property type="molecule type" value="Genomic_DNA"/>
</dbReference>
<evidence type="ECO:0000256" key="5">
    <source>
        <dbReference type="ARBA" id="ARBA00022771"/>
    </source>
</evidence>
<keyword evidence="8" id="KW-0805">Transcription regulation</keyword>
<dbReference type="Gene3D" id="3.30.160.60">
    <property type="entry name" value="Classic Zinc Finger"/>
    <property type="match status" value="2"/>
</dbReference>
<evidence type="ECO:0000256" key="12">
    <source>
        <dbReference type="PROSITE-ProRule" id="PRU00042"/>
    </source>
</evidence>
<gene>
    <name evidence="16" type="ORF">V9T40_010978</name>
</gene>
<evidence type="ECO:0000256" key="13">
    <source>
        <dbReference type="SAM" id="MobiDB-lite"/>
    </source>
</evidence>
<evidence type="ECO:0000256" key="8">
    <source>
        <dbReference type="ARBA" id="ARBA00023015"/>
    </source>
</evidence>
<feature type="region of interest" description="Disordered" evidence="13">
    <location>
        <begin position="201"/>
        <end position="224"/>
    </location>
</feature>
<dbReference type="Pfam" id="PF26014">
    <property type="entry name" value="SH3_AEBP2_C"/>
    <property type="match status" value="1"/>
</dbReference>
<keyword evidence="7" id="KW-0156">Chromatin regulator</keyword>
<dbReference type="PANTHER" id="PTHR46541">
    <property type="entry name" value="ZINC FINGER PROTEIN AEBP2"/>
    <property type="match status" value="1"/>
</dbReference>
<dbReference type="PANTHER" id="PTHR46541:SF1">
    <property type="entry name" value="ZINC FINGER PROTEIN AEBP2"/>
    <property type="match status" value="1"/>
</dbReference>
<dbReference type="PROSITE" id="PS50013">
    <property type="entry name" value="CHROMO_2"/>
    <property type="match status" value="1"/>
</dbReference>
<keyword evidence="9" id="KW-0804">Transcription</keyword>
<comment type="subcellular location">
    <subcellularLocation>
        <location evidence="1">Nucleus</location>
    </subcellularLocation>
</comment>
<feature type="domain" description="Chromo" evidence="14">
    <location>
        <begin position="447"/>
        <end position="491"/>
    </location>
</feature>
<evidence type="ECO:0000256" key="11">
    <source>
        <dbReference type="ARBA" id="ARBA00037930"/>
    </source>
</evidence>
<dbReference type="GO" id="GO:0035098">
    <property type="term" value="C:ESC/E(Z) complex"/>
    <property type="evidence" value="ECO:0007669"/>
    <property type="project" value="TreeGrafter"/>
</dbReference>
<comment type="caution">
    <text evidence="16">The sequence shown here is derived from an EMBL/GenBank/DDBJ whole genome shotgun (WGS) entry which is preliminary data.</text>
</comment>
<keyword evidence="5 12" id="KW-0863">Zinc-finger</keyword>
<protein>
    <submittedName>
        <fullName evidence="16">Uncharacterized protein</fullName>
    </submittedName>
</protein>
<evidence type="ECO:0000259" key="14">
    <source>
        <dbReference type="PROSITE" id="PS50013"/>
    </source>
</evidence>
<dbReference type="InterPro" id="IPR016197">
    <property type="entry name" value="Chromo-like_dom_sf"/>
</dbReference>
<sequence length="530" mass="59394">MDGVTVRHVPSPDTLSNDNNELSEASALTLEKKKYFSSSDESDATEDSVSNVGSNLNESSDSAICSLDSGLEEIDTYKKKICMDRFDSSESSDSFGFGFPSLGVKSEYAFPGLANVFKNSILQSADYDCDFDSENAGCEDDCFVDSTCSSESFTESDLFWRADTKTMSDEKSITINNNDSCSNNNNNSINNDNCSSSSRSSSSPGCSSSSSSSPGCSSNESSNSSNDTGLTMECFQSSATTSGLPNTNKQCVVDSISAYRENIRFPSDKKPSYLSERLCRWSDCVDHVSSSSKLIEHLQTKHVNPQTFSETFICLWTGCKVFGKPSCSRTWLERHVLSHGGNKPYKCIVDNCGQRFSSQSMLERHINQHFKTPKDYTDGVTETAPKLIRRNGQKLRYRRQPYSVRSRTDVFDAGTMSQLQYLLVQMAHRSKSVSLNVMDSRNFLHITFQPKVIGCRQETNGNVKYLIRWYPYNALEDEWLPKSEIENTRNVPIWKLPASVQQLFWDSIFPNQRSNVRQSRKYKADSSDSR</sequence>
<dbReference type="GO" id="GO:0005694">
    <property type="term" value="C:chromosome"/>
    <property type="evidence" value="ECO:0007669"/>
    <property type="project" value="UniProtKB-ARBA"/>
</dbReference>
<evidence type="ECO:0000256" key="1">
    <source>
        <dbReference type="ARBA" id="ARBA00004123"/>
    </source>
</evidence>
<accession>A0AAN9THS3</accession>
<evidence type="ECO:0000256" key="2">
    <source>
        <dbReference type="ARBA" id="ARBA00022491"/>
    </source>
</evidence>
<dbReference type="SUPFAM" id="SSF57667">
    <property type="entry name" value="beta-beta-alpha zinc fingers"/>
    <property type="match status" value="1"/>
</dbReference>
<dbReference type="InterPro" id="IPR013087">
    <property type="entry name" value="Znf_C2H2_type"/>
</dbReference>
<dbReference type="InterPro" id="IPR036236">
    <property type="entry name" value="Znf_C2H2_sf"/>
</dbReference>
<keyword evidence="6" id="KW-0862">Zinc</keyword>
<feature type="region of interest" description="Disordered" evidence="13">
    <location>
        <begin position="1"/>
        <end position="23"/>
    </location>
</feature>
<evidence type="ECO:0000256" key="7">
    <source>
        <dbReference type="ARBA" id="ARBA00022853"/>
    </source>
</evidence>
<keyword evidence="3" id="KW-0479">Metal-binding</keyword>
<dbReference type="PROSITE" id="PS00028">
    <property type="entry name" value="ZINC_FINGER_C2H2_1"/>
    <property type="match status" value="2"/>
</dbReference>
<reference evidence="16 17" key="1">
    <citation type="submission" date="2024-03" db="EMBL/GenBank/DDBJ databases">
        <title>Adaptation during the transition from Ophiocordyceps entomopathogen to insect associate is accompanied by gene loss and intensified selection.</title>
        <authorList>
            <person name="Ward C.M."/>
            <person name="Onetto C.A."/>
            <person name="Borneman A.R."/>
        </authorList>
    </citation>
    <scope>NUCLEOTIDE SEQUENCE [LARGE SCALE GENOMIC DNA]</scope>
    <source>
        <strain evidence="16">AWRI1</strain>
        <tissue evidence="16">Single Adult Female</tissue>
    </source>
</reference>
<evidence type="ECO:0000256" key="3">
    <source>
        <dbReference type="ARBA" id="ARBA00022723"/>
    </source>
</evidence>
<evidence type="ECO:0000259" key="15">
    <source>
        <dbReference type="PROSITE" id="PS50157"/>
    </source>
</evidence>
<organism evidence="16 17">
    <name type="scientific">Parthenolecanium corni</name>
    <dbReference type="NCBI Taxonomy" id="536013"/>
    <lineage>
        <taxon>Eukaryota</taxon>
        <taxon>Metazoa</taxon>
        <taxon>Ecdysozoa</taxon>
        <taxon>Arthropoda</taxon>
        <taxon>Hexapoda</taxon>
        <taxon>Insecta</taxon>
        <taxon>Pterygota</taxon>
        <taxon>Neoptera</taxon>
        <taxon>Paraneoptera</taxon>
        <taxon>Hemiptera</taxon>
        <taxon>Sternorrhyncha</taxon>
        <taxon>Coccoidea</taxon>
        <taxon>Coccidae</taxon>
        <taxon>Parthenolecanium</taxon>
    </lineage>
</organism>
<proteinExistence type="inferred from homology"/>
<dbReference type="InterPro" id="IPR000953">
    <property type="entry name" value="Chromo/chromo_shadow_dom"/>
</dbReference>